<name>A0ABY7FLC1_MYAAR</name>
<evidence type="ECO:0000313" key="1">
    <source>
        <dbReference type="EMBL" id="WAR21531.1"/>
    </source>
</evidence>
<dbReference type="EMBL" id="CP111023">
    <property type="protein sequence ID" value="WAR21531.1"/>
    <property type="molecule type" value="Genomic_DNA"/>
</dbReference>
<sequence length="104" mass="11788">HLCLHFVLRVPGINQSVLLILRGKRWWTQFHRRITALEVPNHQQQVTLLDKTLQTVNHQIPNMNDSVGQDGVSRASIKGLEDKLTQLMKGEGSGIMIELRQAGQ</sequence>
<proteinExistence type="predicted"/>
<gene>
    <name evidence="1" type="ORF">MAR_015505</name>
</gene>
<organism evidence="1 2">
    <name type="scientific">Mya arenaria</name>
    <name type="common">Soft-shell clam</name>
    <dbReference type="NCBI Taxonomy" id="6604"/>
    <lineage>
        <taxon>Eukaryota</taxon>
        <taxon>Metazoa</taxon>
        <taxon>Spiralia</taxon>
        <taxon>Lophotrochozoa</taxon>
        <taxon>Mollusca</taxon>
        <taxon>Bivalvia</taxon>
        <taxon>Autobranchia</taxon>
        <taxon>Heteroconchia</taxon>
        <taxon>Euheterodonta</taxon>
        <taxon>Imparidentia</taxon>
        <taxon>Neoheterodontei</taxon>
        <taxon>Myida</taxon>
        <taxon>Myoidea</taxon>
        <taxon>Myidae</taxon>
        <taxon>Mya</taxon>
    </lineage>
</organism>
<reference evidence="1" key="1">
    <citation type="submission" date="2022-11" db="EMBL/GenBank/DDBJ databases">
        <title>Centuries of genome instability and evolution in soft-shell clam transmissible cancer (bioRxiv).</title>
        <authorList>
            <person name="Hart S.F.M."/>
            <person name="Yonemitsu M.A."/>
            <person name="Giersch R.M."/>
            <person name="Beal B.F."/>
            <person name="Arriagada G."/>
            <person name="Davis B.W."/>
            <person name="Ostrander E.A."/>
            <person name="Goff S.P."/>
            <person name="Metzger M.J."/>
        </authorList>
    </citation>
    <scope>NUCLEOTIDE SEQUENCE</scope>
    <source>
        <strain evidence="1">MELC-2E11</strain>
        <tissue evidence="1">Siphon/mantle</tissue>
    </source>
</reference>
<keyword evidence="2" id="KW-1185">Reference proteome</keyword>
<feature type="non-terminal residue" evidence="1">
    <location>
        <position position="1"/>
    </location>
</feature>
<dbReference type="Proteomes" id="UP001164746">
    <property type="component" value="Chromosome 12"/>
</dbReference>
<protein>
    <submittedName>
        <fullName evidence="1">Uncharacterized protein</fullName>
    </submittedName>
</protein>
<accession>A0ABY7FLC1</accession>
<evidence type="ECO:0000313" key="2">
    <source>
        <dbReference type="Proteomes" id="UP001164746"/>
    </source>
</evidence>
<feature type="non-terminal residue" evidence="1">
    <location>
        <position position="104"/>
    </location>
</feature>